<keyword evidence="6 12" id="KW-0408">Iron</keyword>
<keyword evidence="10 12" id="KW-1015">Disulfide bond</keyword>
<evidence type="ECO:0000256" key="10">
    <source>
        <dbReference type="ARBA" id="ARBA00023157"/>
    </source>
</evidence>
<dbReference type="PROSITE" id="PS51674">
    <property type="entry name" value="4FE4S_WBL"/>
    <property type="match status" value="1"/>
</dbReference>
<evidence type="ECO:0000256" key="4">
    <source>
        <dbReference type="ARBA" id="ARBA00022490"/>
    </source>
</evidence>
<dbReference type="Pfam" id="PF02467">
    <property type="entry name" value="Whib"/>
    <property type="match status" value="1"/>
</dbReference>
<name>A0A1H8YP30_9PSEU</name>
<dbReference type="HAMAP" id="MF_01479">
    <property type="entry name" value="WhiB"/>
    <property type="match status" value="1"/>
</dbReference>
<dbReference type="GO" id="GO:0045892">
    <property type="term" value="P:negative regulation of DNA-templated transcription"/>
    <property type="evidence" value="ECO:0007669"/>
    <property type="project" value="TreeGrafter"/>
</dbReference>
<evidence type="ECO:0000313" key="15">
    <source>
        <dbReference type="Proteomes" id="UP000198582"/>
    </source>
</evidence>
<keyword evidence="3 12" id="KW-0004">4Fe-4S</keyword>
<keyword evidence="15" id="KW-1185">Reference proteome</keyword>
<evidence type="ECO:0000256" key="3">
    <source>
        <dbReference type="ARBA" id="ARBA00022485"/>
    </source>
</evidence>
<dbReference type="InterPro" id="IPR003482">
    <property type="entry name" value="Whib"/>
</dbReference>
<dbReference type="GO" id="GO:0051539">
    <property type="term" value="F:4 iron, 4 sulfur cluster binding"/>
    <property type="evidence" value="ECO:0007669"/>
    <property type="project" value="UniProtKB-UniRule"/>
</dbReference>
<dbReference type="PANTHER" id="PTHR38839">
    <property type="entry name" value="TRANSCRIPTIONAL REGULATOR WHID-RELATED"/>
    <property type="match status" value="1"/>
</dbReference>
<feature type="binding site" evidence="12">
    <location>
        <position position="56"/>
    </location>
    <ligand>
        <name>[4Fe-4S] cluster</name>
        <dbReference type="ChEBI" id="CHEBI:49883"/>
    </ligand>
</feature>
<dbReference type="EMBL" id="FOEF01000033">
    <property type="protein sequence ID" value="SEP53940.1"/>
    <property type="molecule type" value="Genomic_DNA"/>
</dbReference>
<dbReference type="GO" id="GO:0035731">
    <property type="term" value="F:dinitrosyl-iron complex binding"/>
    <property type="evidence" value="ECO:0007669"/>
    <property type="project" value="UniProtKB-UniRule"/>
</dbReference>
<dbReference type="Proteomes" id="UP000198582">
    <property type="component" value="Unassembled WGS sequence"/>
</dbReference>
<evidence type="ECO:0000256" key="2">
    <source>
        <dbReference type="ARBA" id="ARBA00006597"/>
    </source>
</evidence>
<keyword evidence="5 12" id="KW-0479">Metal-binding</keyword>
<dbReference type="SUPFAM" id="SSF55961">
    <property type="entry name" value="Bet v1-like"/>
    <property type="match status" value="1"/>
</dbReference>
<comment type="cofactor">
    <cofactor evidence="12">
        <name>[4Fe-4S] cluster</name>
        <dbReference type="ChEBI" id="CHEBI:49883"/>
    </cofactor>
    <text evidence="12">Binds 1 [4Fe-4S] cluster per subunit. Following nitrosylation of the [4Fe-4S] cluster binds 1 [4Fe-8(NO)] cluster per subunit.</text>
</comment>
<evidence type="ECO:0000256" key="8">
    <source>
        <dbReference type="ARBA" id="ARBA00023015"/>
    </source>
</evidence>
<evidence type="ECO:0000256" key="1">
    <source>
        <dbReference type="ARBA" id="ARBA00004496"/>
    </source>
</evidence>
<evidence type="ECO:0000259" key="13">
    <source>
        <dbReference type="PROSITE" id="PS51674"/>
    </source>
</evidence>
<accession>A0A1H8YP30</accession>
<keyword evidence="7 12" id="KW-0411">Iron-sulfur</keyword>
<keyword evidence="9 12" id="KW-0238">DNA-binding</keyword>
<keyword evidence="11 12" id="KW-0804">Transcription</keyword>
<evidence type="ECO:0000256" key="11">
    <source>
        <dbReference type="ARBA" id="ARBA00023163"/>
    </source>
</evidence>
<dbReference type="OrthoDB" id="4954884at2"/>
<feature type="binding site" evidence="12">
    <location>
        <position position="53"/>
    </location>
    <ligand>
        <name>[4Fe-4S] cluster</name>
        <dbReference type="ChEBI" id="CHEBI:49883"/>
    </ligand>
</feature>
<keyword evidence="8 12" id="KW-0805">Transcription regulation</keyword>
<comment type="PTM">
    <text evidence="12">Upon Fe-S cluster removal intramolecular disulfide bonds are formed.</text>
</comment>
<comment type="function">
    <text evidence="12">Acts as a transcriptional regulator. Probably redox-responsive. The apo- but not holo-form probably binds DNA.</text>
</comment>
<keyword evidence="4 12" id="KW-0963">Cytoplasm</keyword>
<dbReference type="GO" id="GO:0047134">
    <property type="term" value="F:protein-disulfide reductase [NAD(P)H] activity"/>
    <property type="evidence" value="ECO:0007669"/>
    <property type="project" value="TreeGrafter"/>
</dbReference>
<evidence type="ECO:0000256" key="12">
    <source>
        <dbReference type="HAMAP-Rule" id="MF_01479"/>
    </source>
</evidence>
<evidence type="ECO:0000256" key="7">
    <source>
        <dbReference type="ARBA" id="ARBA00023014"/>
    </source>
</evidence>
<feature type="domain" description="4Fe-4S Wbl-type" evidence="13">
    <location>
        <begin position="22"/>
        <end position="86"/>
    </location>
</feature>
<dbReference type="STRING" id="394193.SAMN04489732_13355"/>
<evidence type="ECO:0000256" key="5">
    <source>
        <dbReference type="ARBA" id="ARBA00022723"/>
    </source>
</evidence>
<proteinExistence type="inferred from homology"/>
<reference evidence="14 15" key="1">
    <citation type="submission" date="2016-10" db="EMBL/GenBank/DDBJ databases">
        <authorList>
            <person name="de Groot N.N."/>
        </authorList>
    </citation>
    <scope>NUCLEOTIDE SEQUENCE [LARGE SCALE GENOMIC DNA]</scope>
    <source>
        <strain evidence="14 15">DSM 44993</strain>
    </source>
</reference>
<protein>
    <recommendedName>
        <fullName evidence="12">Transcriptional regulator WhiB</fullName>
    </recommendedName>
</protein>
<sequence length="204" mass="22502">MVDVSRIPPPLTTLWDWQLDAACRDIDSTMFFHPEYERGAEKTSRDSRAKAICRRCPVIEACRGHALAVHEPYGIWGGLTAAERTALLGERGSAMGEFRAAATVSTGAEQLFEYLSTVSNLPLYLAPMTSATPKGGLWFRVDRDTRRIEWGSEGLGGYHGFLTITSAGDETELRVRVTRRPGRDVQRDLDETLATIKRLAGCAG</sequence>
<comment type="subcellular location">
    <subcellularLocation>
        <location evidence="1 12">Cytoplasm</location>
    </subcellularLocation>
</comment>
<gene>
    <name evidence="12" type="primary">whiB</name>
    <name evidence="14" type="ORF">SAMN04489732_13355</name>
</gene>
<evidence type="ECO:0000256" key="6">
    <source>
        <dbReference type="ARBA" id="ARBA00023004"/>
    </source>
</evidence>
<dbReference type="GO" id="GO:0003677">
    <property type="term" value="F:DNA binding"/>
    <property type="evidence" value="ECO:0007669"/>
    <property type="project" value="UniProtKB-UniRule"/>
</dbReference>
<evidence type="ECO:0000256" key="9">
    <source>
        <dbReference type="ARBA" id="ARBA00023125"/>
    </source>
</evidence>
<comment type="PTM">
    <text evidence="12">The Fe-S cluster can be nitrosylated by nitric oxide (NO).</text>
</comment>
<organism evidence="14 15">
    <name type="scientific">Amycolatopsis saalfeldensis</name>
    <dbReference type="NCBI Taxonomy" id="394193"/>
    <lineage>
        <taxon>Bacteria</taxon>
        <taxon>Bacillati</taxon>
        <taxon>Actinomycetota</taxon>
        <taxon>Actinomycetes</taxon>
        <taxon>Pseudonocardiales</taxon>
        <taxon>Pseudonocardiaceae</taxon>
        <taxon>Amycolatopsis</taxon>
    </lineage>
</organism>
<dbReference type="PANTHER" id="PTHR38839:SF5">
    <property type="entry name" value="TRANSCRIPTIONAL REGULATOR WHID"/>
    <property type="match status" value="1"/>
</dbReference>
<comment type="similarity">
    <text evidence="2 12">Belongs to the WhiB family.</text>
</comment>
<feature type="binding site" evidence="12">
    <location>
        <position position="62"/>
    </location>
    <ligand>
        <name>[4Fe-4S] cluster</name>
        <dbReference type="ChEBI" id="CHEBI:49883"/>
    </ligand>
</feature>
<dbReference type="InterPro" id="IPR034768">
    <property type="entry name" value="4FE4S_WBL"/>
</dbReference>
<dbReference type="GO" id="GO:0046872">
    <property type="term" value="F:metal ion binding"/>
    <property type="evidence" value="ECO:0007669"/>
    <property type="project" value="UniProtKB-KW"/>
</dbReference>
<dbReference type="GO" id="GO:0005737">
    <property type="term" value="C:cytoplasm"/>
    <property type="evidence" value="ECO:0007669"/>
    <property type="project" value="UniProtKB-SubCell"/>
</dbReference>
<evidence type="ECO:0000313" key="14">
    <source>
        <dbReference type="EMBL" id="SEP53940.1"/>
    </source>
</evidence>
<dbReference type="GO" id="GO:0045454">
    <property type="term" value="P:cell redox homeostasis"/>
    <property type="evidence" value="ECO:0007669"/>
    <property type="project" value="TreeGrafter"/>
</dbReference>
<feature type="binding site" evidence="12">
    <location>
        <position position="23"/>
    </location>
    <ligand>
        <name>[4Fe-4S] cluster</name>
        <dbReference type="ChEBI" id="CHEBI:49883"/>
    </ligand>
</feature>
<dbReference type="AlphaFoldDB" id="A0A1H8YP30"/>